<evidence type="ECO:0000256" key="1">
    <source>
        <dbReference type="SAM" id="MobiDB-lite"/>
    </source>
</evidence>
<organism evidence="2 3">
    <name type="scientific">Elysia crispata</name>
    <name type="common">lettuce slug</name>
    <dbReference type="NCBI Taxonomy" id="231223"/>
    <lineage>
        <taxon>Eukaryota</taxon>
        <taxon>Metazoa</taxon>
        <taxon>Spiralia</taxon>
        <taxon>Lophotrochozoa</taxon>
        <taxon>Mollusca</taxon>
        <taxon>Gastropoda</taxon>
        <taxon>Heterobranchia</taxon>
        <taxon>Euthyneura</taxon>
        <taxon>Panpulmonata</taxon>
        <taxon>Sacoglossa</taxon>
        <taxon>Placobranchoidea</taxon>
        <taxon>Plakobranchidae</taxon>
        <taxon>Elysia</taxon>
    </lineage>
</organism>
<reference evidence="2" key="1">
    <citation type="journal article" date="2023" name="G3 (Bethesda)">
        <title>A reference genome for the long-term kleptoplast-retaining sea slug Elysia crispata morphotype clarki.</title>
        <authorList>
            <person name="Eastman K.E."/>
            <person name="Pendleton A.L."/>
            <person name="Shaikh M.A."/>
            <person name="Suttiyut T."/>
            <person name="Ogas R."/>
            <person name="Tomko P."/>
            <person name="Gavelis G."/>
            <person name="Widhalm J.R."/>
            <person name="Wisecaver J.H."/>
        </authorList>
    </citation>
    <scope>NUCLEOTIDE SEQUENCE</scope>
    <source>
        <strain evidence="2">ECLA1</strain>
    </source>
</reference>
<feature type="compositionally biased region" description="Basic residues" evidence="1">
    <location>
        <begin position="12"/>
        <end position="25"/>
    </location>
</feature>
<name>A0AAE1E0X7_9GAST</name>
<evidence type="ECO:0000313" key="3">
    <source>
        <dbReference type="Proteomes" id="UP001283361"/>
    </source>
</evidence>
<accession>A0AAE1E0X7</accession>
<feature type="region of interest" description="Disordered" evidence="1">
    <location>
        <begin position="1"/>
        <end position="78"/>
    </location>
</feature>
<gene>
    <name evidence="2" type="ORF">RRG08_004595</name>
</gene>
<dbReference type="Proteomes" id="UP001283361">
    <property type="component" value="Unassembled WGS sequence"/>
</dbReference>
<evidence type="ECO:0000313" key="2">
    <source>
        <dbReference type="EMBL" id="KAK3789525.1"/>
    </source>
</evidence>
<dbReference type="EMBL" id="JAWDGP010001658">
    <property type="protein sequence ID" value="KAK3789525.1"/>
    <property type="molecule type" value="Genomic_DNA"/>
</dbReference>
<dbReference type="AlphaFoldDB" id="A0AAE1E0X7"/>
<feature type="compositionally biased region" description="Basic residues" evidence="1">
    <location>
        <begin position="63"/>
        <end position="78"/>
    </location>
</feature>
<protein>
    <submittedName>
        <fullName evidence="2">Uncharacterized protein</fullName>
    </submittedName>
</protein>
<proteinExistence type="predicted"/>
<keyword evidence="3" id="KW-1185">Reference proteome</keyword>
<comment type="caution">
    <text evidence="2">The sequence shown here is derived from an EMBL/GenBank/DDBJ whole genome shotgun (WGS) entry which is preliminary data.</text>
</comment>
<sequence length="98" mass="11102">MSTKHIVTISAKLRRKEKKNRKEKGKHCEAKPMRSRSKGCACGHQQTSRPRDPLASQSQVIRSRLRPSGHKARKGRGHTRFSRIGALRNFMALAGDKK</sequence>